<organism evidence="2 3">
    <name type="scientific">Marasmius crinis-equi</name>
    <dbReference type="NCBI Taxonomy" id="585013"/>
    <lineage>
        <taxon>Eukaryota</taxon>
        <taxon>Fungi</taxon>
        <taxon>Dikarya</taxon>
        <taxon>Basidiomycota</taxon>
        <taxon>Agaricomycotina</taxon>
        <taxon>Agaricomycetes</taxon>
        <taxon>Agaricomycetidae</taxon>
        <taxon>Agaricales</taxon>
        <taxon>Marasmiineae</taxon>
        <taxon>Marasmiaceae</taxon>
        <taxon>Marasmius</taxon>
    </lineage>
</organism>
<proteinExistence type="predicted"/>
<protein>
    <submittedName>
        <fullName evidence="2">Uncharacterized protein</fullName>
    </submittedName>
</protein>
<keyword evidence="3" id="KW-1185">Reference proteome</keyword>
<reference evidence="2 3" key="1">
    <citation type="submission" date="2024-02" db="EMBL/GenBank/DDBJ databases">
        <title>A draft genome for the cacao thread blight pathogen Marasmius crinis-equi.</title>
        <authorList>
            <person name="Cohen S.P."/>
            <person name="Baruah I.K."/>
            <person name="Amoako-Attah I."/>
            <person name="Bukari Y."/>
            <person name="Meinhardt L.W."/>
            <person name="Bailey B.A."/>
        </authorList>
    </citation>
    <scope>NUCLEOTIDE SEQUENCE [LARGE SCALE GENOMIC DNA]</scope>
    <source>
        <strain evidence="2 3">GH-76</strain>
    </source>
</reference>
<dbReference type="EMBL" id="JBAHYK010002491">
    <property type="protein sequence ID" value="KAL0564969.1"/>
    <property type="molecule type" value="Genomic_DNA"/>
</dbReference>
<evidence type="ECO:0000256" key="1">
    <source>
        <dbReference type="SAM" id="MobiDB-lite"/>
    </source>
</evidence>
<evidence type="ECO:0000313" key="3">
    <source>
        <dbReference type="Proteomes" id="UP001465976"/>
    </source>
</evidence>
<sequence length="345" mass="37761">MALALLLHFLNPGPYKYGTEAKNIKAKAALASDEQNIPGELSPTSVTPAMQGDISVSLGQEATGSPVDEPGDQARDNLNPLEGQGESSSLRKISDGAAAVDLSENVGDSAENGYTTDSTGVEDQLLANLKGKGKASDSELENLDDGDVEVQAQILDSFRGENQKLFAEFIWWKQARKAAAAENTTVHIVWTPSVKIEEVVDEEANPFQRDQVLKRQQSVGVSEIMSLVMVNRIAKLTDNETIESLSAQHGAQEHQAIHFLDPKSNIGRALNESAASRESMPGMGVLKMKMKPIRPEKCNREVSTHKFIQFVKAVRRYMIDRNVPPEQQVDIMTNDLEGIAYNFVE</sequence>
<feature type="region of interest" description="Disordered" evidence="1">
    <location>
        <begin position="60"/>
        <end position="92"/>
    </location>
</feature>
<comment type="caution">
    <text evidence="2">The sequence shown here is derived from an EMBL/GenBank/DDBJ whole genome shotgun (WGS) entry which is preliminary data.</text>
</comment>
<dbReference type="Proteomes" id="UP001465976">
    <property type="component" value="Unassembled WGS sequence"/>
</dbReference>
<gene>
    <name evidence="2" type="ORF">V5O48_017064</name>
</gene>
<accession>A0ABR3EQ10</accession>
<name>A0ABR3EQ10_9AGAR</name>
<evidence type="ECO:0000313" key="2">
    <source>
        <dbReference type="EMBL" id="KAL0564969.1"/>
    </source>
</evidence>